<accession>A0ACC7P0N2</accession>
<gene>
    <name evidence="1" type="ORF">ACI1P1_11220</name>
</gene>
<evidence type="ECO:0000313" key="1">
    <source>
        <dbReference type="EMBL" id="MFM9328862.1"/>
    </source>
</evidence>
<dbReference type="EMBL" id="JBJURJ010000006">
    <property type="protein sequence ID" value="MFM9328862.1"/>
    <property type="molecule type" value="Genomic_DNA"/>
</dbReference>
<reference evidence="1" key="1">
    <citation type="submission" date="2024-12" db="EMBL/GenBank/DDBJ databases">
        <authorList>
            <person name="Wu N."/>
        </authorList>
    </citation>
    <scope>NUCLEOTIDE SEQUENCE</scope>
    <source>
        <strain evidence="1">P15</strain>
    </source>
</reference>
<organism evidence="1 2">
    <name type="scientific">Paenibacillus mesotrionivorans</name>
    <dbReference type="NCBI Taxonomy" id="3160968"/>
    <lineage>
        <taxon>Bacteria</taxon>
        <taxon>Bacillati</taxon>
        <taxon>Bacillota</taxon>
        <taxon>Bacilli</taxon>
        <taxon>Bacillales</taxon>
        <taxon>Paenibacillaceae</taxon>
        <taxon>Paenibacillus</taxon>
    </lineage>
</organism>
<keyword evidence="2" id="KW-1185">Reference proteome</keyword>
<sequence length="390" mass="44008">MIRKWLMVVLLAVSVSGCWDYTELSDVFFVVGMAVDKGSPPYKYKLTVECIVPSEYDKTTGGRVAPSQLYSMQGNTVADLSRKMNVGLGRELIYSHMQLLAISETILREGEVQFFDYLERGRETRDNFNVVVVRGKKAEEALKITNPTEKYATGKLNKQLQIAVREWGSDPDIRLSDLLNARMSPGKGAVIVGVQVTGNPENGRENIENSMPPSNAIISGLAVIQDMKLLGFMDIKDTRSYLWLKGGLRNTSVTAPLGGGRDFTIRIIKSKTEVKASHEGNTPRFHVTIRMDSFLEMTESPDALTTMELEKYARLAEETIESDIRQTLKKAQETYKTDIFGFGNHMYRQQPKFLKPIREEWNTYFARAEVTVETHVRIKRVGLNTDSISE</sequence>
<dbReference type="Proteomes" id="UP001631969">
    <property type="component" value="Unassembled WGS sequence"/>
</dbReference>
<name>A0ACC7P0N2_9BACL</name>
<protein>
    <submittedName>
        <fullName evidence="1">Ger(X)C family spore germination protein</fullName>
    </submittedName>
</protein>
<evidence type="ECO:0000313" key="2">
    <source>
        <dbReference type="Proteomes" id="UP001631969"/>
    </source>
</evidence>
<comment type="caution">
    <text evidence="1">The sequence shown here is derived from an EMBL/GenBank/DDBJ whole genome shotgun (WGS) entry which is preliminary data.</text>
</comment>
<proteinExistence type="predicted"/>